<dbReference type="FunFam" id="1.10.10.2830:FF:000001">
    <property type="entry name" value="Chromosome partitioning protein ParB"/>
    <property type="match status" value="1"/>
</dbReference>
<sequence>MPQKRKLGRGLDSISKLPKGGTGEEVRNLSVDLIDPNPDQPREIFDENALAELEASIAADGILQPIVVRPAGKRYQVVMGERRLRAAMNAGRRLVPALVRDVTDPQMLELSLVENIQRQDLNPMERARAYKRLMRSLSITQDEAARRVGVSRATVANFVRLLDLPDVIQEHVSRGTISMGHARAILAIKDPSKQLQAAKKVISRDLSVRQTELLASPKPKKARKSALSPELRAVEDDLREALGTKVTLQGTAKRGKITVQYFSQDDLERIIETVTGR</sequence>
<evidence type="ECO:0000259" key="5">
    <source>
        <dbReference type="SMART" id="SM00470"/>
    </source>
</evidence>
<dbReference type="SMART" id="SM00470">
    <property type="entry name" value="ParB"/>
    <property type="match status" value="1"/>
</dbReference>
<protein>
    <recommendedName>
        <fullName evidence="5">ParB-like N-terminal domain-containing protein</fullName>
    </recommendedName>
</protein>
<feature type="region of interest" description="Disordered" evidence="4">
    <location>
        <begin position="1"/>
        <end position="24"/>
    </location>
</feature>
<dbReference type="GO" id="GO:0003677">
    <property type="term" value="F:DNA binding"/>
    <property type="evidence" value="ECO:0007669"/>
    <property type="project" value="UniProtKB-KW"/>
</dbReference>
<evidence type="ECO:0000256" key="2">
    <source>
        <dbReference type="ARBA" id="ARBA00022829"/>
    </source>
</evidence>
<gene>
    <name evidence="6" type="ORF">S01H1_01286</name>
</gene>
<dbReference type="Gene3D" id="3.90.1530.30">
    <property type="match status" value="1"/>
</dbReference>
<dbReference type="CDD" id="cd16393">
    <property type="entry name" value="SPO0J_N"/>
    <property type="match status" value="1"/>
</dbReference>
<comment type="similarity">
    <text evidence="1">Belongs to the ParB family.</text>
</comment>
<proteinExistence type="inferred from homology"/>
<dbReference type="EMBL" id="BARS01000544">
    <property type="protein sequence ID" value="GAF78946.1"/>
    <property type="molecule type" value="Genomic_DNA"/>
</dbReference>
<evidence type="ECO:0000256" key="3">
    <source>
        <dbReference type="ARBA" id="ARBA00023125"/>
    </source>
</evidence>
<feature type="domain" description="ParB-like N-terminal" evidence="5">
    <location>
        <begin position="27"/>
        <end position="116"/>
    </location>
</feature>
<dbReference type="AlphaFoldDB" id="X0SUZ3"/>
<dbReference type="SUPFAM" id="SSF109709">
    <property type="entry name" value="KorB DNA-binding domain-like"/>
    <property type="match status" value="1"/>
</dbReference>
<reference evidence="6" key="1">
    <citation type="journal article" date="2014" name="Front. Microbiol.">
        <title>High frequency of phylogenetically diverse reductive dehalogenase-homologous genes in deep subseafloor sedimentary metagenomes.</title>
        <authorList>
            <person name="Kawai M."/>
            <person name="Futagami T."/>
            <person name="Toyoda A."/>
            <person name="Takaki Y."/>
            <person name="Nishi S."/>
            <person name="Hori S."/>
            <person name="Arai W."/>
            <person name="Tsubouchi T."/>
            <person name="Morono Y."/>
            <person name="Uchiyama I."/>
            <person name="Ito T."/>
            <person name="Fujiyama A."/>
            <person name="Inagaki F."/>
            <person name="Takami H."/>
        </authorList>
    </citation>
    <scope>NUCLEOTIDE SEQUENCE</scope>
    <source>
        <strain evidence="6">Expedition CK06-06</strain>
    </source>
</reference>
<name>X0SUZ3_9ZZZZ</name>
<dbReference type="Gene3D" id="1.10.10.2830">
    <property type="match status" value="1"/>
</dbReference>
<dbReference type="InterPro" id="IPR036086">
    <property type="entry name" value="ParB/Sulfiredoxin_sf"/>
</dbReference>
<dbReference type="SUPFAM" id="SSF110849">
    <property type="entry name" value="ParB/Sulfiredoxin"/>
    <property type="match status" value="1"/>
</dbReference>
<evidence type="ECO:0000256" key="4">
    <source>
        <dbReference type="SAM" id="MobiDB-lite"/>
    </source>
</evidence>
<organism evidence="6">
    <name type="scientific">marine sediment metagenome</name>
    <dbReference type="NCBI Taxonomy" id="412755"/>
    <lineage>
        <taxon>unclassified sequences</taxon>
        <taxon>metagenomes</taxon>
        <taxon>ecological metagenomes</taxon>
    </lineage>
</organism>
<dbReference type="PANTHER" id="PTHR33375">
    <property type="entry name" value="CHROMOSOME-PARTITIONING PROTEIN PARB-RELATED"/>
    <property type="match status" value="1"/>
</dbReference>
<dbReference type="CDD" id="cd00093">
    <property type="entry name" value="HTH_XRE"/>
    <property type="match status" value="1"/>
</dbReference>
<dbReference type="InterPro" id="IPR050336">
    <property type="entry name" value="Chromosome_partition/occlusion"/>
</dbReference>
<dbReference type="InterPro" id="IPR003115">
    <property type="entry name" value="ParB_N"/>
</dbReference>
<dbReference type="GO" id="GO:0005694">
    <property type="term" value="C:chromosome"/>
    <property type="evidence" value="ECO:0007669"/>
    <property type="project" value="TreeGrafter"/>
</dbReference>
<accession>X0SUZ3</accession>
<dbReference type="InterPro" id="IPR041468">
    <property type="entry name" value="HTH_ParB/Spo0J"/>
</dbReference>
<dbReference type="InterPro" id="IPR057240">
    <property type="entry name" value="ParB_dimer_C"/>
</dbReference>
<dbReference type="InterPro" id="IPR004437">
    <property type="entry name" value="ParB/RepB/Spo0J"/>
</dbReference>
<dbReference type="PANTHER" id="PTHR33375:SF1">
    <property type="entry name" value="CHROMOSOME-PARTITIONING PROTEIN PARB-RELATED"/>
    <property type="match status" value="1"/>
</dbReference>
<dbReference type="GO" id="GO:0007059">
    <property type="term" value="P:chromosome segregation"/>
    <property type="evidence" value="ECO:0007669"/>
    <property type="project" value="UniProtKB-KW"/>
</dbReference>
<dbReference type="Pfam" id="PF02195">
    <property type="entry name" value="ParB_N"/>
    <property type="match status" value="1"/>
</dbReference>
<keyword evidence="2" id="KW-0159">Chromosome partition</keyword>
<dbReference type="Pfam" id="PF17762">
    <property type="entry name" value="HTH_ParB"/>
    <property type="match status" value="1"/>
</dbReference>
<dbReference type="FunFam" id="3.90.1530.30:FF:000001">
    <property type="entry name" value="Chromosome partitioning protein ParB"/>
    <property type="match status" value="1"/>
</dbReference>
<keyword evidence="3" id="KW-0238">DNA-binding</keyword>
<dbReference type="Pfam" id="PF23552">
    <property type="entry name" value="ParB_C"/>
    <property type="match status" value="1"/>
</dbReference>
<evidence type="ECO:0000256" key="1">
    <source>
        <dbReference type="ARBA" id="ARBA00006295"/>
    </source>
</evidence>
<comment type="caution">
    <text evidence="6">The sequence shown here is derived from an EMBL/GenBank/DDBJ whole genome shotgun (WGS) entry which is preliminary data.</text>
</comment>
<dbReference type="InterPro" id="IPR001387">
    <property type="entry name" value="Cro/C1-type_HTH"/>
</dbReference>
<dbReference type="GO" id="GO:0045881">
    <property type="term" value="P:positive regulation of sporulation resulting in formation of a cellular spore"/>
    <property type="evidence" value="ECO:0007669"/>
    <property type="project" value="TreeGrafter"/>
</dbReference>
<evidence type="ECO:0000313" key="6">
    <source>
        <dbReference type="EMBL" id="GAF78946.1"/>
    </source>
</evidence>
<dbReference type="NCBIfam" id="TIGR00180">
    <property type="entry name" value="parB_part"/>
    <property type="match status" value="1"/>
</dbReference>